<evidence type="ECO:0000256" key="6">
    <source>
        <dbReference type="ARBA" id="ARBA00022974"/>
    </source>
</evidence>
<name>A0AA36HGV6_CYLNA</name>
<evidence type="ECO:0000256" key="2">
    <source>
        <dbReference type="ARBA" id="ARBA00010260"/>
    </source>
</evidence>
<keyword evidence="8" id="KW-0325">Glycoprotein</keyword>
<evidence type="ECO:0000313" key="13">
    <source>
        <dbReference type="Proteomes" id="UP001176961"/>
    </source>
</evidence>
<gene>
    <name evidence="12" type="ORF">CYNAS_LOCUS22346</name>
</gene>
<protein>
    <recommendedName>
        <fullName evidence="14">Glypican-1</fullName>
    </recommendedName>
</protein>
<keyword evidence="7" id="KW-0472">Membrane</keyword>
<dbReference type="EMBL" id="CATQJL010000326">
    <property type="protein sequence ID" value="CAJ0610363.1"/>
    <property type="molecule type" value="Genomic_DNA"/>
</dbReference>
<dbReference type="GO" id="GO:0016477">
    <property type="term" value="P:cell migration"/>
    <property type="evidence" value="ECO:0007669"/>
    <property type="project" value="TreeGrafter"/>
</dbReference>
<evidence type="ECO:0000256" key="3">
    <source>
        <dbReference type="ARBA" id="ARBA00022475"/>
    </source>
</evidence>
<comment type="caution">
    <text evidence="12">The sequence shown here is derived from an EMBL/GenBank/DDBJ whole genome shotgun (WGS) entry which is preliminary data.</text>
</comment>
<proteinExistence type="inferred from homology"/>
<keyword evidence="13" id="KW-1185">Reference proteome</keyword>
<dbReference type="PANTHER" id="PTHR10822:SF30">
    <property type="entry name" value="DALLY-LIKE, ISOFORM A"/>
    <property type="match status" value="1"/>
</dbReference>
<evidence type="ECO:0000256" key="4">
    <source>
        <dbReference type="ARBA" id="ARBA00022622"/>
    </source>
</evidence>
<dbReference type="GO" id="GO:0005886">
    <property type="term" value="C:plasma membrane"/>
    <property type="evidence" value="ECO:0007669"/>
    <property type="project" value="UniProtKB-SubCell"/>
</dbReference>
<evidence type="ECO:0000256" key="1">
    <source>
        <dbReference type="ARBA" id="ARBA00004609"/>
    </source>
</evidence>
<evidence type="ECO:0000256" key="7">
    <source>
        <dbReference type="ARBA" id="ARBA00023136"/>
    </source>
</evidence>
<keyword evidence="3" id="KW-1003">Cell membrane</keyword>
<keyword evidence="5" id="KW-0732">Signal</keyword>
<organism evidence="12 13">
    <name type="scientific">Cylicocyclus nassatus</name>
    <name type="common">Nematode worm</name>
    <dbReference type="NCBI Taxonomy" id="53992"/>
    <lineage>
        <taxon>Eukaryota</taxon>
        <taxon>Metazoa</taxon>
        <taxon>Ecdysozoa</taxon>
        <taxon>Nematoda</taxon>
        <taxon>Chromadorea</taxon>
        <taxon>Rhabditida</taxon>
        <taxon>Rhabditina</taxon>
        <taxon>Rhabditomorpha</taxon>
        <taxon>Strongyloidea</taxon>
        <taxon>Strongylidae</taxon>
        <taxon>Cylicocyclus</taxon>
    </lineage>
</organism>
<dbReference type="AlphaFoldDB" id="A0AA36HGV6"/>
<evidence type="ECO:0000256" key="8">
    <source>
        <dbReference type="ARBA" id="ARBA00023180"/>
    </source>
</evidence>
<dbReference type="GO" id="GO:0009966">
    <property type="term" value="P:regulation of signal transduction"/>
    <property type="evidence" value="ECO:0007669"/>
    <property type="project" value="InterPro"/>
</dbReference>
<dbReference type="GO" id="GO:0009986">
    <property type="term" value="C:cell surface"/>
    <property type="evidence" value="ECO:0007669"/>
    <property type="project" value="TreeGrafter"/>
</dbReference>
<evidence type="ECO:0000256" key="10">
    <source>
        <dbReference type="ARBA" id="ARBA00023288"/>
    </source>
</evidence>
<dbReference type="GO" id="GO:0005576">
    <property type="term" value="C:extracellular region"/>
    <property type="evidence" value="ECO:0007669"/>
    <property type="project" value="TreeGrafter"/>
</dbReference>
<keyword evidence="10" id="KW-0449">Lipoprotein</keyword>
<evidence type="ECO:0000256" key="5">
    <source>
        <dbReference type="ARBA" id="ARBA00022729"/>
    </source>
</evidence>
<dbReference type="Proteomes" id="UP001176961">
    <property type="component" value="Unassembled WGS sequence"/>
</dbReference>
<evidence type="ECO:0000256" key="9">
    <source>
        <dbReference type="ARBA" id="ARBA00023207"/>
    </source>
</evidence>
<reference evidence="12" key="1">
    <citation type="submission" date="2023-07" db="EMBL/GenBank/DDBJ databases">
        <authorList>
            <consortium name="CYATHOMIX"/>
        </authorList>
    </citation>
    <scope>NUCLEOTIDE SEQUENCE</scope>
    <source>
        <strain evidence="12">N/A</strain>
    </source>
</reference>
<keyword evidence="6" id="KW-0654">Proteoglycan</keyword>
<dbReference type="PANTHER" id="PTHR10822">
    <property type="entry name" value="GLYPICAN"/>
    <property type="match status" value="1"/>
</dbReference>
<accession>A0AA36HGV6</accession>
<comment type="similarity">
    <text evidence="2 11">Belongs to the glypican family.</text>
</comment>
<dbReference type="GO" id="GO:1905475">
    <property type="term" value="P:regulation of protein localization to membrane"/>
    <property type="evidence" value="ECO:0007669"/>
    <property type="project" value="TreeGrafter"/>
</dbReference>
<dbReference type="InterPro" id="IPR001863">
    <property type="entry name" value="Glypican"/>
</dbReference>
<keyword evidence="4" id="KW-0336">GPI-anchor</keyword>
<evidence type="ECO:0000256" key="11">
    <source>
        <dbReference type="RuleBase" id="RU003518"/>
    </source>
</evidence>
<dbReference type="GO" id="GO:0045202">
    <property type="term" value="C:synapse"/>
    <property type="evidence" value="ECO:0007669"/>
    <property type="project" value="TreeGrafter"/>
</dbReference>
<dbReference type="GO" id="GO:0098552">
    <property type="term" value="C:side of membrane"/>
    <property type="evidence" value="ECO:0007669"/>
    <property type="project" value="UniProtKB-KW"/>
</dbReference>
<evidence type="ECO:0008006" key="14">
    <source>
        <dbReference type="Google" id="ProtNLM"/>
    </source>
</evidence>
<sequence>MPLKVLFGVTTFFRNPTSLLCGDSKMNEVEYPVKTISMKTFWPQHIVVLLFCTISSSELQANAVKCECQAEERNKTRDHLRLITRISSLKLLPGIREIIYQNGAEKAYLLHRASHEIVRDLRANYGNMVSQTDIPPSFNELVGTLKELITDEKQLTSDEIYSVVNGSIEKFHSAILPSAFLCFALGTCRTANAFYMDCMRSNVQHWTIFFGDEPQKMSKKLSDSILAYRRIDRILQSLHNTLLTSEDQITSDCVEQFTNVTACSKCLADEGVGYCSSSCKRVALRCFENLSRNWEESIDELYKLTRKYDGGFQQLVHGIATGVRRLVETKAPNLAKQVVEKCGPLLKENVRPSVSTHARPQKPKELKTRMKDLVEQLHTLRGCWTQIAERTCSGASEQSPCWNGSDIVRVQFADEFSVGTKDVRPRPEETWLESSGHPYDTDDEDFIGGGSGSGMPAEELHDDAAVYTIAPVITSPATSPPTPAVQIEDTTRVFPQTLPWTVLITLVTAFILAH</sequence>
<keyword evidence="9" id="KW-0357">Heparan sulfate</keyword>
<evidence type="ECO:0000313" key="12">
    <source>
        <dbReference type="EMBL" id="CAJ0610363.1"/>
    </source>
</evidence>
<dbReference type="Pfam" id="PF01153">
    <property type="entry name" value="Glypican"/>
    <property type="match status" value="1"/>
</dbReference>
<comment type="subcellular location">
    <subcellularLocation>
        <location evidence="1">Cell membrane</location>
        <topology evidence="1">Lipid-anchor</topology>
        <topology evidence="1">GPI-anchor</topology>
    </subcellularLocation>
</comment>